<protein>
    <recommendedName>
        <fullName evidence="3">Tc1-like transposase DDE domain-containing protein</fullName>
    </recommendedName>
</protein>
<evidence type="ECO:0000313" key="2">
    <source>
        <dbReference type="Proteomes" id="UP000494216"/>
    </source>
</evidence>
<dbReference type="AlphaFoldDB" id="A0A8S0XIQ6"/>
<comment type="caution">
    <text evidence="1">The sequence shown here is derived from an EMBL/GenBank/DDBJ whole genome shotgun (WGS) entry which is preliminary data.</text>
</comment>
<name>A0A8S0XIQ6_9GAMM</name>
<gene>
    <name evidence="1" type="ORF">METHB2_770001</name>
</gene>
<accession>A0A8S0XIQ6</accession>
<dbReference type="EMBL" id="CADCXN010000110">
    <property type="protein sequence ID" value="CAA9892633.1"/>
    <property type="molecule type" value="Genomic_DNA"/>
</dbReference>
<keyword evidence="2" id="KW-1185">Reference proteome</keyword>
<sequence length="64" mass="7457">MHTPKHGSWLNLIECAFSKMARTFWRHIRVESVDELKARILKGIGEFNASPVLFRWNKFDLGVA</sequence>
<evidence type="ECO:0000313" key="1">
    <source>
        <dbReference type="EMBL" id="CAA9892633.1"/>
    </source>
</evidence>
<proteinExistence type="predicted"/>
<dbReference type="Proteomes" id="UP000494216">
    <property type="component" value="Unassembled WGS sequence"/>
</dbReference>
<reference evidence="1 2" key="1">
    <citation type="submission" date="2020-02" db="EMBL/GenBank/DDBJ databases">
        <authorList>
            <person name="Hogendoorn C."/>
        </authorList>
    </citation>
    <scope>NUCLEOTIDE SEQUENCE [LARGE SCALE GENOMIC DNA]</scope>
    <source>
        <strain evidence="1">METHB21</strain>
    </source>
</reference>
<organism evidence="1 2">
    <name type="scientific">Candidatus Methylobacter favarea</name>
    <dbReference type="NCBI Taxonomy" id="2707345"/>
    <lineage>
        <taxon>Bacteria</taxon>
        <taxon>Pseudomonadati</taxon>
        <taxon>Pseudomonadota</taxon>
        <taxon>Gammaproteobacteria</taxon>
        <taxon>Methylococcales</taxon>
        <taxon>Methylococcaceae</taxon>
        <taxon>Methylobacter</taxon>
    </lineage>
</organism>
<evidence type="ECO:0008006" key="3">
    <source>
        <dbReference type="Google" id="ProtNLM"/>
    </source>
</evidence>